<evidence type="ECO:0000313" key="2">
    <source>
        <dbReference type="Proteomes" id="UP000752696"/>
    </source>
</evidence>
<reference evidence="1" key="1">
    <citation type="submission" date="2020-07" db="EMBL/GenBank/DDBJ databases">
        <authorList>
            <person name="Nazaruddin N."/>
        </authorList>
    </citation>
    <scope>NUCLEOTIDE SEQUENCE</scope>
</reference>
<protein>
    <submittedName>
        <fullName evidence="1">Uncharacterized protein</fullName>
    </submittedName>
</protein>
<name>A0A6V7H6S8_9HYME</name>
<feature type="non-terminal residue" evidence="1">
    <location>
        <position position="1"/>
    </location>
</feature>
<dbReference type="AlphaFoldDB" id="A0A6V7H6S8"/>
<dbReference type="EMBL" id="CAJDYZ010008057">
    <property type="protein sequence ID" value="CAD1474985.1"/>
    <property type="molecule type" value="Genomic_DNA"/>
</dbReference>
<accession>A0A6V7H6S8</accession>
<sequence>TFNITHLVLNFERKLQTRLNKDCSPANIIITI</sequence>
<keyword evidence="2" id="KW-1185">Reference proteome</keyword>
<proteinExistence type="predicted"/>
<dbReference type="Proteomes" id="UP000752696">
    <property type="component" value="Unassembled WGS sequence"/>
</dbReference>
<organism evidence="1 2">
    <name type="scientific">Heterotrigona itama</name>
    <dbReference type="NCBI Taxonomy" id="395501"/>
    <lineage>
        <taxon>Eukaryota</taxon>
        <taxon>Metazoa</taxon>
        <taxon>Ecdysozoa</taxon>
        <taxon>Arthropoda</taxon>
        <taxon>Hexapoda</taxon>
        <taxon>Insecta</taxon>
        <taxon>Pterygota</taxon>
        <taxon>Neoptera</taxon>
        <taxon>Endopterygota</taxon>
        <taxon>Hymenoptera</taxon>
        <taxon>Apocrita</taxon>
        <taxon>Aculeata</taxon>
        <taxon>Apoidea</taxon>
        <taxon>Anthophila</taxon>
        <taxon>Apidae</taxon>
        <taxon>Heterotrigona</taxon>
    </lineage>
</organism>
<comment type="caution">
    <text evidence="1">The sequence shown here is derived from an EMBL/GenBank/DDBJ whole genome shotgun (WGS) entry which is preliminary data.</text>
</comment>
<evidence type="ECO:0000313" key="1">
    <source>
        <dbReference type="EMBL" id="CAD1474985.1"/>
    </source>
</evidence>
<gene>
    <name evidence="1" type="ORF">MHI_LOCUS507506</name>
</gene>